<accession>A0A2S8FWT3</accession>
<comment type="caution">
    <text evidence="3">The sequence shown here is derived from an EMBL/GenBank/DDBJ whole genome shotgun (WGS) entry which is preliminary data.</text>
</comment>
<evidence type="ECO:0000313" key="3">
    <source>
        <dbReference type="EMBL" id="PQO36637.1"/>
    </source>
</evidence>
<dbReference type="EMBL" id="PUIB01000012">
    <property type="protein sequence ID" value="PQO36637.1"/>
    <property type="molecule type" value="Genomic_DNA"/>
</dbReference>
<sequence>MQAGDAMIDQKEKNMSKQQDLDRGYPQSDPLADSPPKGIPWLAIVLMTLGLIGVLLVLIPAMAFLAGS</sequence>
<reference evidence="3 4" key="1">
    <citation type="submission" date="2018-02" db="EMBL/GenBank/DDBJ databases">
        <title>Comparative genomes isolates from brazilian mangrove.</title>
        <authorList>
            <person name="Araujo J.E."/>
            <person name="Taketani R.G."/>
            <person name="Silva M.C.P."/>
            <person name="Loureco M.V."/>
            <person name="Andreote F.D."/>
        </authorList>
    </citation>
    <scope>NUCLEOTIDE SEQUENCE [LARGE SCALE GENOMIC DNA]</scope>
    <source>
        <strain evidence="3 4">NAP PRIS-MGV</strain>
    </source>
</reference>
<evidence type="ECO:0000256" key="1">
    <source>
        <dbReference type="SAM" id="MobiDB-lite"/>
    </source>
</evidence>
<feature type="transmembrane region" description="Helical" evidence="2">
    <location>
        <begin position="39"/>
        <end position="66"/>
    </location>
</feature>
<keyword evidence="2" id="KW-0812">Transmembrane</keyword>
<evidence type="ECO:0000256" key="2">
    <source>
        <dbReference type="SAM" id="Phobius"/>
    </source>
</evidence>
<dbReference type="Proteomes" id="UP000239388">
    <property type="component" value="Unassembled WGS sequence"/>
</dbReference>
<name>A0A2S8FWT3_9BACT</name>
<dbReference type="AlphaFoldDB" id="A0A2S8FWT3"/>
<feature type="compositionally biased region" description="Basic and acidic residues" evidence="1">
    <location>
        <begin position="8"/>
        <end position="23"/>
    </location>
</feature>
<keyword evidence="2" id="KW-1133">Transmembrane helix</keyword>
<proteinExistence type="predicted"/>
<keyword evidence="2" id="KW-0472">Membrane</keyword>
<organism evidence="3 4">
    <name type="scientific">Blastopirellula marina</name>
    <dbReference type="NCBI Taxonomy" id="124"/>
    <lineage>
        <taxon>Bacteria</taxon>
        <taxon>Pseudomonadati</taxon>
        <taxon>Planctomycetota</taxon>
        <taxon>Planctomycetia</taxon>
        <taxon>Pirellulales</taxon>
        <taxon>Pirellulaceae</taxon>
        <taxon>Blastopirellula</taxon>
    </lineage>
</organism>
<protein>
    <submittedName>
        <fullName evidence="3">Uncharacterized protein</fullName>
    </submittedName>
</protein>
<feature type="region of interest" description="Disordered" evidence="1">
    <location>
        <begin position="1"/>
        <end position="36"/>
    </location>
</feature>
<evidence type="ECO:0000313" key="4">
    <source>
        <dbReference type="Proteomes" id="UP000239388"/>
    </source>
</evidence>
<gene>
    <name evidence="3" type="ORF">C5Y98_11620</name>
</gene>